<dbReference type="InterPro" id="IPR052721">
    <property type="entry name" value="ET_Amicyanin"/>
</dbReference>
<evidence type="ECO:0000313" key="6">
    <source>
        <dbReference type="Proteomes" id="UP000008229"/>
    </source>
</evidence>
<dbReference type="Pfam" id="PF00127">
    <property type="entry name" value="Copper-bind"/>
    <property type="match status" value="1"/>
</dbReference>
<evidence type="ECO:0000259" key="4">
    <source>
        <dbReference type="Pfam" id="PF00127"/>
    </source>
</evidence>
<feature type="chain" id="PRO_5039330659" evidence="3">
    <location>
        <begin position="20"/>
        <end position="124"/>
    </location>
</feature>
<keyword evidence="2" id="KW-0186">Copper</keyword>
<dbReference type="KEGG" id="cwo:Cwoe_3177"/>
<dbReference type="PANTHER" id="PTHR36507">
    <property type="entry name" value="BLL1555 PROTEIN"/>
    <property type="match status" value="1"/>
</dbReference>
<dbReference type="Gene3D" id="2.60.40.420">
    <property type="entry name" value="Cupredoxins - blue copper proteins"/>
    <property type="match status" value="1"/>
</dbReference>
<evidence type="ECO:0000313" key="5">
    <source>
        <dbReference type="EMBL" id="ADB51596.1"/>
    </source>
</evidence>
<organism evidence="5 6">
    <name type="scientific">Conexibacter woesei (strain DSM 14684 / CCUG 47730 / CIP 108061 / JCM 11494 / NBRC 100937 / ID131577)</name>
    <dbReference type="NCBI Taxonomy" id="469383"/>
    <lineage>
        <taxon>Bacteria</taxon>
        <taxon>Bacillati</taxon>
        <taxon>Actinomycetota</taxon>
        <taxon>Thermoleophilia</taxon>
        <taxon>Solirubrobacterales</taxon>
        <taxon>Conexibacteraceae</taxon>
        <taxon>Conexibacter</taxon>
    </lineage>
</organism>
<dbReference type="HOGENOM" id="CLU_084115_2_1_11"/>
<dbReference type="SUPFAM" id="SSF49503">
    <property type="entry name" value="Cupredoxins"/>
    <property type="match status" value="1"/>
</dbReference>
<dbReference type="RefSeq" id="WP_012934647.1">
    <property type="nucleotide sequence ID" value="NC_013739.1"/>
</dbReference>
<gene>
    <name evidence="5" type="ordered locus">Cwoe_3177</name>
</gene>
<keyword evidence="1" id="KW-0479">Metal-binding</keyword>
<evidence type="ECO:0000256" key="1">
    <source>
        <dbReference type="ARBA" id="ARBA00022723"/>
    </source>
</evidence>
<dbReference type="GO" id="GO:0009055">
    <property type="term" value="F:electron transfer activity"/>
    <property type="evidence" value="ECO:0007669"/>
    <property type="project" value="InterPro"/>
</dbReference>
<dbReference type="GO" id="GO:0005507">
    <property type="term" value="F:copper ion binding"/>
    <property type="evidence" value="ECO:0007669"/>
    <property type="project" value="InterPro"/>
</dbReference>
<dbReference type="InterPro" id="IPR008972">
    <property type="entry name" value="Cupredoxin"/>
</dbReference>
<dbReference type="Proteomes" id="UP000008229">
    <property type="component" value="Chromosome"/>
</dbReference>
<dbReference type="AlphaFoldDB" id="D3FDY0"/>
<name>D3FDY0_CONWI</name>
<protein>
    <submittedName>
        <fullName evidence="5">Blue (Type 1) copper domain protein</fullName>
    </submittedName>
</protein>
<dbReference type="STRING" id="469383.Cwoe_3177"/>
<reference evidence="5 6" key="1">
    <citation type="journal article" date="2010" name="Stand. Genomic Sci.">
        <title>Complete genome sequence of Conexibacter woesei type strain (ID131577).</title>
        <authorList>
            <person name="Pukall R."/>
            <person name="Lapidus A."/>
            <person name="Glavina Del Rio T."/>
            <person name="Copeland A."/>
            <person name="Tice H."/>
            <person name="Cheng J.-F."/>
            <person name="Lucas S."/>
            <person name="Chen F."/>
            <person name="Nolan M."/>
            <person name="Bruce D."/>
            <person name="Goodwin L."/>
            <person name="Pitluck S."/>
            <person name="Mavromatis K."/>
            <person name="Ivanova N."/>
            <person name="Ovchinnikova G."/>
            <person name="Pati A."/>
            <person name="Chen A."/>
            <person name="Palaniappan K."/>
            <person name="Land M."/>
            <person name="Hauser L."/>
            <person name="Chang Y.-J."/>
            <person name="Jeffries C.D."/>
            <person name="Chain P."/>
            <person name="Meincke L."/>
            <person name="Sims D."/>
            <person name="Brettin T."/>
            <person name="Detter J.C."/>
            <person name="Rohde M."/>
            <person name="Goeker M."/>
            <person name="Bristow J."/>
            <person name="Eisen J.A."/>
            <person name="Markowitz V."/>
            <person name="Kyrpides N.C."/>
            <person name="Klenk H.-P."/>
            <person name="Hugenholtz P."/>
        </authorList>
    </citation>
    <scope>NUCLEOTIDE SEQUENCE [LARGE SCALE GENOMIC DNA]</scope>
    <source>
        <strain evidence="6">DSM 14684 / CIP 108061 / JCM 11494 / NBRC 100937 / ID131577</strain>
    </source>
</reference>
<evidence type="ECO:0000256" key="2">
    <source>
        <dbReference type="ARBA" id="ARBA00023008"/>
    </source>
</evidence>
<dbReference type="PANTHER" id="PTHR36507:SF1">
    <property type="entry name" value="BLL1555 PROTEIN"/>
    <property type="match status" value="1"/>
</dbReference>
<sequence precursor="true">MQRSLLTLLVLGSGAVALAGCGGSDSDSGGDTAQTAATAADGAVQVTMKGLAYNPKTVAVRPGQKITWVNDDDVLHDVVSTSGERIESELFSNGKSFSFTPTRAGTIAYVCTIHPGMEGTVEVR</sequence>
<proteinExistence type="predicted"/>
<dbReference type="InterPro" id="IPR000923">
    <property type="entry name" value="BlueCu_1"/>
</dbReference>
<dbReference type="PROSITE" id="PS51257">
    <property type="entry name" value="PROKAR_LIPOPROTEIN"/>
    <property type="match status" value="1"/>
</dbReference>
<keyword evidence="3" id="KW-0732">Signal</keyword>
<accession>D3FDY0</accession>
<reference evidence="6" key="2">
    <citation type="submission" date="2010-01" db="EMBL/GenBank/DDBJ databases">
        <title>The complete genome of Conexibacter woesei DSM 14684.</title>
        <authorList>
            <consortium name="US DOE Joint Genome Institute (JGI-PGF)"/>
            <person name="Lucas S."/>
            <person name="Copeland A."/>
            <person name="Lapidus A."/>
            <person name="Glavina del Rio T."/>
            <person name="Dalin E."/>
            <person name="Tice H."/>
            <person name="Bruce D."/>
            <person name="Goodwin L."/>
            <person name="Pitluck S."/>
            <person name="Kyrpides N."/>
            <person name="Mavromatis K."/>
            <person name="Ivanova N."/>
            <person name="Mikhailova N."/>
            <person name="Chertkov O."/>
            <person name="Brettin T."/>
            <person name="Detter J.C."/>
            <person name="Han C."/>
            <person name="Larimer F."/>
            <person name="Land M."/>
            <person name="Hauser L."/>
            <person name="Markowitz V."/>
            <person name="Cheng J.-F."/>
            <person name="Hugenholtz P."/>
            <person name="Woyke T."/>
            <person name="Wu D."/>
            <person name="Pukall R."/>
            <person name="Steenblock K."/>
            <person name="Schneider S."/>
            <person name="Klenk H.-P."/>
            <person name="Eisen J.A."/>
        </authorList>
    </citation>
    <scope>NUCLEOTIDE SEQUENCE [LARGE SCALE GENOMIC DNA]</scope>
    <source>
        <strain evidence="6">DSM 14684 / CIP 108061 / JCM 11494 / NBRC 100937 / ID131577</strain>
    </source>
</reference>
<dbReference type="OrthoDB" id="574459at2"/>
<feature type="domain" description="Blue (type 1) copper" evidence="4">
    <location>
        <begin position="43"/>
        <end position="123"/>
    </location>
</feature>
<evidence type="ECO:0000256" key="3">
    <source>
        <dbReference type="SAM" id="SignalP"/>
    </source>
</evidence>
<dbReference type="eggNOG" id="COG3794">
    <property type="taxonomic scope" value="Bacteria"/>
</dbReference>
<feature type="signal peptide" evidence="3">
    <location>
        <begin position="1"/>
        <end position="19"/>
    </location>
</feature>
<dbReference type="EMBL" id="CP001854">
    <property type="protein sequence ID" value="ADB51596.1"/>
    <property type="molecule type" value="Genomic_DNA"/>
</dbReference>
<keyword evidence="6" id="KW-1185">Reference proteome</keyword>